<evidence type="ECO:0008006" key="3">
    <source>
        <dbReference type="Google" id="ProtNLM"/>
    </source>
</evidence>
<proteinExistence type="predicted"/>
<comment type="caution">
    <text evidence="1">The sequence shown here is derived from an EMBL/GenBank/DDBJ whole genome shotgun (WGS) entry which is preliminary data.</text>
</comment>
<organism evidence="1 2">
    <name type="scientific">Zasmidium cellare</name>
    <name type="common">Wine cellar mold</name>
    <name type="synonym">Racodium cellare</name>
    <dbReference type="NCBI Taxonomy" id="395010"/>
    <lineage>
        <taxon>Eukaryota</taxon>
        <taxon>Fungi</taxon>
        <taxon>Dikarya</taxon>
        <taxon>Ascomycota</taxon>
        <taxon>Pezizomycotina</taxon>
        <taxon>Dothideomycetes</taxon>
        <taxon>Dothideomycetidae</taxon>
        <taxon>Mycosphaerellales</taxon>
        <taxon>Mycosphaerellaceae</taxon>
        <taxon>Zasmidium</taxon>
    </lineage>
</organism>
<reference evidence="1 2" key="1">
    <citation type="journal article" date="2023" name="G3 (Bethesda)">
        <title>A chromosome-level genome assembly of Zasmidium syzygii isolated from banana leaves.</title>
        <authorList>
            <person name="van Westerhoven A.C."/>
            <person name="Mehrabi R."/>
            <person name="Talebi R."/>
            <person name="Steentjes M.B.F."/>
            <person name="Corcolon B."/>
            <person name="Chong P.A."/>
            <person name="Kema G.H.J."/>
            <person name="Seidl M.F."/>
        </authorList>
    </citation>
    <scope>NUCLEOTIDE SEQUENCE [LARGE SCALE GENOMIC DNA]</scope>
    <source>
        <strain evidence="1 2">P124</strain>
    </source>
</reference>
<name>A0ABR0EKW4_ZASCE</name>
<dbReference type="PANTHER" id="PTHR43431:SF7">
    <property type="entry name" value="OXIDOREDUCTASE, SHORT CHAIN DEHYDROGENASE_REDUCTASE FAMILY (AFU_ORTHOLOGUE AFUA_5G14000)"/>
    <property type="match status" value="1"/>
</dbReference>
<dbReference type="InterPro" id="IPR002347">
    <property type="entry name" value="SDR_fam"/>
</dbReference>
<dbReference type="Gene3D" id="3.40.50.720">
    <property type="entry name" value="NAD(P)-binding Rossmann-like Domain"/>
    <property type="match status" value="1"/>
</dbReference>
<evidence type="ECO:0000313" key="1">
    <source>
        <dbReference type="EMBL" id="KAK4502034.1"/>
    </source>
</evidence>
<dbReference type="EMBL" id="JAXOVC010000005">
    <property type="protein sequence ID" value="KAK4502034.1"/>
    <property type="molecule type" value="Genomic_DNA"/>
</dbReference>
<accession>A0ABR0EKW4</accession>
<sequence>MNLPASTSQKPLAIIAGVGTGLGASTARRFAAAYTTILLARSLEHLKPIEKDIRDRGGDAFSVGCDVSQPESVNNAFKAIEDNFPGRACAVAVFNATGPFVMKSVLDVSVDEFDKGYGVSMKGALLFSQQTIPLLLKHTSSPHPPTLIFTGASASLKGSALFSVFSAPKFGLRSLAQSIAREINPKGLHVCHAVIDGPLDVPWGKEFLKGKPDEEKIDPDEVAETYWALHCQGRRGWSFEVDVRAMGEKW</sequence>
<evidence type="ECO:0000313" key="2">
    <source>
        <dbReference type="Proteomes" id="UP001305779"/>
    </source>
</evidence>
<protein>
    <recommendedName>
        <fullName evidence="3">NAD(P)-binding protein</fullName>
    </recommendedName>
</protein>
<dbReference type="InterPro" id="IPR036291">
    <property type="entry name" value="NAD(P)-bd_dom_sf"/>
</dbReference>
<keyword evidence="2" id="KW-1185">Reference proteome</keyword>
<dbReference type="Proteomes" id="UP001305779">
    <property type="component" value="Unassembled WGS sequence"/>
</dbReference>
<dbReference type="SUPFAM" id="SSF51735">
    <property type="entry name" value="NAD(P)-binding Rossmann-fold domains"/>
    <property type="match status" value="1"/>
</dbReference>
<gene>
    <name evidence="1" type="ORF">PRZ48_007845</name>
</gene>
<dbReference type="PANTHER" id="PTHR43431">
    <property type="entry name" value="OXIDOREDUCTASE, SHORT CHAIN DEHYDROGENASE/REDUCTASE FAMILY (AFU_ORTHOLOGUE AFUA_5G14000)"/>
    <property type="match status" value="1"/>
</dbReference>
<dbReference type="Pfam" id="PF00106">
    <property type="entry name" value="adh_short"/>
    <property type="match status" value="1"/>
</dbReference>
<dbReference type="PRINTS" id="PR00081">
    <property type="entry name" value="GDHRDH"/>
</dbReference>